<evidence type="ECO:0000256" key="3">
    <source>
        <dbReference type="ARBA" id="ARBA00023239"/>
    </source>
</evidence>
<dbReference type="HAMAP" id="MF_00694">
    <property type="entry name" value="KDGDH"/>
    <property type="match status" value="1"/>
</dbReference>
<dbReference type="InterPro" id="IPR013785">
    <property type="entry name" value="Aldolase_TIM"/>
</dbReference>
<protein>
    <recommendedName>
        <fullName evidence="4">Probable 5-dehydro-4-deoxyglucarate dehydratase</fullName>
        <ecNumber evidence="4">4.2.1.41</ecNumber>
    </recommendedName>
    <alternativeName>
        <fullName evidence="4">5-keto-4-deoxy-glucarate dehydratase</fullName>
        <shortName evidence="4">KDGDH</shortName>
    </alternativeName>
</protein>
<reference evidence="8 9" key="1">
    <citation type="submission" date="2016-07" db="EMBL/GenBank/DDBJ databases">
        <title>Enhancement of antibiotic productionsby engineered nitrateutilization in actinobacteria.</title>
        <authorList>
            <person name="Meng S.C."/>
        </authorList>
    </citation>
    <scope>NUCLEOTIDE SEQUENCE [LARGE SCALE GENOMIC DNA]</scope>
    <source>
        <strain evidence="8 9">NRRL 2936</strain>
    </source>
</reference>
<dbReference type="GO" id="GO:0047448">
    <property type="term" value="F:5-dehydro-4-deoxyglucarate dehydratase activity"/>
    <property type="evidence" value="ECO:0007669"/>
    <property type="project" value="UniProtKB-UniRule"/>
</dbReference>
<keyword evidence="3 4" id="KW-0456">Lyase</keyword>
<dbReference type="PANTHER" id="PTHR42849:SF1">
    <property type="entry name" value="N-ACETYLNEURAMINATE LYASE"/>
    <property type="match status" value="1"/>
</dbReference>
<accession>A0A1B1MM03</accession>
<comment type="pathway">
    <text evidence="2 4">Carbohydrate acid metabolism; D-glucarate degradation; 2,5-dioxopentanoate from D-glucarate: step 2/2.</text>
</comment>
<name>A0A1B1MM03_STRLN</name>
<evidence type="ECO:0000313" key="9">
    <source>
        <dbReference type="Proteomes" id="UP000092598"/>
    </source>
</evidence>
<dbReference type="PIRSF" id="PIRSF001365">
    <property type="entry name" value="DHDPS"/>
    <property type="match status" value="1"/>
</dbReference>
<feature type="binding site" evidence="7">
    <location>
        <position position="65"/>
    </location>
    <ligand>
        <name>pyruvate</name>
        <dbReference type="ChEBI" id="CHEBI:15361"/>
    </ligand>
</feature>
<dbReference type="EC" id="4.2.1.41" evidence="4"/>
<feature type="active site" description="Proton donor/acceptor" evidence="6">
    <location>
        <position position="152"/>
    </location>
</feature>
<dbReference type="GO" id="GO:0019262">
    <property type="term" value="P:N-acetylneuraminate catabolic process"/>
    <property type="evidence" value="ECO:0007669"/>
    <property type="project" value="TreeGrafter"/>
</dbReference>
<dbReference type="InterPro" id="IPR017655">
    <property type="entry name" value="Dehydro-deoxyglucarate_dehyd"/>
</dbReference>
<feature type="active site" description="Schiff-base intermediate with substrate" evidence="6">
    <location>
        <position position="177"/>
    </location>
</feature>
<dbReference type="Gene3D" id="3.20.20.70">
    <property type="entry name" value="Aldolase class I"/>
    <property type="match status" value="1"/>
</dbReference>
<evidence type="ECO:0000256" key="2">
    <source>
        <dbReference type="ARBA" id="ARBA00004983"/>
    </source>
</evidence>
<dbReference type="GO" id="GO:0008747">
    <property type="term" value="F:N-acetylneuraminate lyase activity"/>
    <property type="evidence" value="ECO:0007669"/>
    <property type="project" value="TreeGrafter"/>
</dbReference>
<dbReference type="NCBIfam" id="NF002958">
    <property type="entry name" value="PRK03620.1"/>
    <property type="match status" value="1"/>
</dbReference>
<dbReference type="KEGG" id="sls:SLINC_7417"/>
<gene>
    <name evidence="8" type="ORF">SLINC_7417</name>
</gene>
<organism evidence="8 9">
    <name type="scientific">Streptomyces lincolnensis</name>
    <dbReference type="NCBI Taxonomy" id="1915"/>
    <lineage>
        <taxon>Bacteria</taxon>
        <taxon>Bacillati</taxon>
        <taxon>Actinomycetota</taxon>
        <taxon>Actinomycetes</taxon>
        <taxon>Kitasatosporales</taxon>
        <taxon>Streptomycetaceae</taxon>
        <taxon>Streptomyces</taxon>
    </lineage>
</organism>
<dbReference type="SUPFAM" id="SSF51569">
    <property type="entry name" value="Aldolase"/>
    <property type="match status" value="1"/>
</dbReference>
<dbReference type="Pfam" id="PF00701">
    <property type="entry name" value="DHDPS"/>
    <property type="match status" value="1"/>
</dbReference>
<dbReference type="RefSeq" id="WP_067443186.1">
    <property type="nucleotide sequence ID" value="NZ_CP016438.1"/>
</dbReference>
<dbReference type="AlphaFoldDB" id="A0A1B1MM03"/>
<evidence type="ECO:0000256" key="5">
    <source>
        <dbReference type="PIRNR" id="PIRNR001365"/>
    </source>
</evidence>
<evidence type="ECO:0000256" key="7">
    <source>
        <dbReference type="PIRSR" id="PIRSR001365-2"/>
    </source>
</evidence>
<evidence type="ECO:0000313" key="8">
    <source>
        <dbReference type="EMBL" id="ANS69641.1"/>
    </source>
</evidence>
<evidence type="ECO:0000256" key="1">
    <source>
        <dbReference type="ARBA" id="ARBA00001446"/>
    </source>
</evidence>
<proteinExistence type="inferred from homology"/>
<dbReference type="PANTHER" id="PTHR42849">
    <property type="entry name" value="N-ACETYLNEURAMINATE LYASE"/>
    <property type="match status" value="1"/>
</dbReference>
<dbReference type="UniPathway" id="UPA00564">
    <property type="reaction ID" value="UER00628"/>
</dbReference>
<comment type="similarity">
    <text evidence="4 5">Belongs to the DapA family.</text>
</comment>
<dbReference type="GO" id="GO:0005829">
    <property type="term" value="C:cytosol"/>
    <property type="evidence" value="ECO:0007669"/>
    <property type="project" value="TreeGrafter"/>
</dbReference>
<dbReference type="PATRIC" id="fig|1915.4.peg.8163"/>
<evidence type="ECO:0000256" key="6">
    <source>
        <dbReference type="PIRSR" id="PIRSR001365-1"/>
    </source>
</evidence>
<dbReference type="GO" id="GO:0042838">
    <property type="term" value="P:D-glucarate catabolic process"/>
    <property type="evidence" value="ECO:0007669"/>
    <property type="project" value="UniProtKB-UniRule"/>
</dbReference>
<dbReference type="EMBL" id="CP016438">
    <property type="protein sequence ID" value="ANS69641.1"/>
    <property type="molecule type" value="Genomic_DNA"/>
</dbReference>
<evidence type="ECO:0000256" key="4">
    <source>
        <dbReference type="HAMAP-Rule" id="MF_00694"/>
    </source>
</evidence>
<keyword evidence="9" id="KW-1185">Reference proteome</keyword>
<comment type="catalytic activity">
    <reaction evidence="1 4">
        <text>5-dehydro-4-deoxy-D-glucarate + H(+) = 2,5-dioxopentanoate + CO2 + H2O</text>
        <dbReference type="Rhea" id="RHEA:24608"/>
        <dbReference type="ChEBI" id="CHEBI:15377"/>
        <dbReference type="ChEBI" id="CHEBI:15378"/>
        <dbReference type="ChEBI" id="CHEBI:16526"/>
        <dbReference type="ChEBI" id="CHEBI:42819"/>
        <dbReference type="ChEBI" id="CHEBI:58136"/>
        <dbReference type="EC" id="4.2.1.41"/>
    </reaction>
</comment>
<dbReference type="SMART" id="SM01130">
    <property type="entry name" value="DHDPS"/>
    <property type="match status" value="1"/>
</dbReference>
<dbReference type="Proteomes" id="UP000092598">
    <property type="component" value="Chromosome"/>
</dbReference>
<sequence length="317" mass="33517">METTRDIKRDRETADRLREGMAQGVLSFPLTSFDAEGGLDLDGFRTHLAAQLAAGPGAVFVACGTGEFFSLSAEEYHAVVRTAVEVAAGQVPVVAGVGYGWSLGLQFARLAEGAGADAGLLMPHYLISAPQRGYVDHVRAVAGGSSLPLIVYQRGQVKLSTAAVRELATVDGVVGLKDGHGDLDQMQRLRLVAPGDWLFFNGVATAEMQVRAYASIGIPAYSSAVHAFAPEIAGAFYAAHRAGDHPRMEHLLREFYLPLVELRDQGTGYAVSLVKAAARLRGAPVGPVRAPLMEPAPDHLGQLEALLHTGLALATGR</sequence>
<dbReference type="STRING" id="1915.SLINC_7417"/>
<dbReference type="InterPro" id="IPR002220">
    <property type="entry name" value="DapA-like"/>
</dbReference>